<evidence type="ECO:0000256" key="2">
    <source>
        <dbReference type="ARBA" id="ARBA00023034"/>
    </source>
</evidence>
<protein>
    <submittedName>
        <fullName evidence="5">Golgi phosphoprotein 3 GPP34</fullName>
    </submittedName>
</protein>
<name>A0A2S6GPK9_9PSEU</name>
<dbReference type="RefSeq" id="WP_104479912.1">
    <property type="nucleotide sequence ID" value="NZ_CP154825.1"/>
</dbReference>
<keyword evidence="6" id="KW-1185">Reference proteome</keyword>
<dbReference type="AlphaFoldDB" id="A0A2S6GPK9"/>
<dbReference type="EMBL" id="PTIX01000008">
    <property type="protein sequence ID" value="PPK67164.1"/>
    <property type="molecule type" value="Genomic_DNA"/>
</dbReference>
<comment type="caution">
    <text evidence="5">The sequence shown here is derived from an EMBL/GenBank/DDBJ whole genome shotgun (WGS) entry which is preliminary data.</text>
</comment>
<dbReference type="GO" id="GO:0005737">
    <property type="term" value="C:cytoplasm"/>
    <property type="evidence" value="ECO:0007669"/>
    <property type="project" value="UniProtKB-ARBA"/>
</dbReference>
<dbReference type="GO" id="GO:0012505">
    <property type="term" value="C:endomembrane system"/>
    <property type="evidence" value="ECO:0007669"/>
    <property type="project" value="UniProtKB-ARBA"/>
</dbReference>
<keyword evidence="4" id="KW-0472">Membrane</keyword>
<proteinExistence type="predicted"/>
<reference evidence="5 6" key="1">
    <citation type="submission" date="2018-02" db="EMBL/GenBank/DDBJ databases">
        <title>Genomic Encyclopedia of Archaeal and Bacterial Type Strains, Phase II (KMG-II): from individual species to whole genera.</title>
        <authorList>
            <person name="Goeker M."/>
        </authorList>
    </citation>
    <scope>NUCLEOTIDE SEQUENCE [LARGE SCALE GENOMIC DNA]</scope>
    <source>
        <strain evidence="5 6">YU 961-1</strain>
    </source>
</reference>
<evidence type="ECO:0000313" key="5">
    <source>
        <dbReference type="EMBL" id="PPK67164.1"/>
    </source>
</evidence>
<evidence type="ECO:0000256" key="1">
    <source>
        <dbReference type="ARBA" id="ARBA00004255"/>
    </source>
</evidence>
<organism evidence="5 6">
    <name type="scientific">Actinokineospora auranticolor</name>
    <dbReference type="NCBI Taxonomy" id="155976"/>
    <lineage>
        <taxon>Bacteria</taxon>
        <taxon>Bacillati</taxon>
        <taxon>Actinomycetota</taxon>
        <taxon>Actinomycetes</taxon>
        <taxon>Pseudonocardiales</taxon>
        <taxon>Pseudonocardiaceae</taxon>
        <taxon>Actinokineospora</taxon>
    </lineage>
</organism>
<gene>
    <name evidence="5" type="ORF">CLV40_108161</name>
</gene>
<evidence type="ECO:0000256" key="3">
    <source>
        <dbReference type="ARBA" id="ARBA00023121"/>
    </source>
</evidence>
<evidence type="ECO:0000313" key="6">
    <source>
        <dbReference type="Proteomes" id="UP000239203"/>
    </source>
</evidence>
<keyword evidence="2" id="KW-0333">Golgi apparatus</keyword>
<dbReference type="OrthoDB" id="3687105at2"/>
<accession>A0A2S6GPK9</accession>
<dbReference type="Pfam" id="PF05719">
    <property type="entry name" value="GPP34"/>
    <property type="match status" value="1"/>
</dbReference>
<keyword evidence="3" id="KW-0446">Lipid-binding</keyword>
<dbReference type="InterPro" id="IPR038261">
    <property type="entry name" value="GPP34-like_sf"/>
</dbReference>
<dbReference type="GO" id="GO:0070273">
    <property type="term" value="F:phosphatidylinositol-4-phosphate binding"/>
    <property type="evidence" value="ECO:0007669"/>
    <property type="project" value="InterPro"/>
</dbReference>
<evidence type="ECO:0000256" key="4">
    <source>
        <dbReference type="ARBA" id="ARBA00023136"/>
    </source>
</evidence>
<sequence length="225" mass="24675">MPEITAASGRGSRAPQLLADEFYLSGLDDMTGEQRLQPHALAVGLAAAVLGELLLADRMVIDGGRLRPFDEPCADELQERVRQWIRKDDSVVLAKDWIRVLVARQVADLVRHRMHAAGKVVRTTRRRLLRKPLELYVPPSLSTAVAAGVRIAGNLGVPRDLSPTDLLLAGLLRATGRDRDVLSHCEPTVHDELTAQLRRNVGPSGTQLLEHATEVLVTEAVTPQF</sequence>
<dbReference type="Gene3D" id="1.10.3630.10">
    <property type="entry name" value="yeast vps74-n-term truncation variant domain like"/>
    <property type="match status" value="1"/>
</dbReference>
<comment type="subcellular location">
    <subcellularLocation>
        <location evidence="1">Golgi apparatus membrane</location>
        <topology evidence="1">Peripheral membrane protein</topology>
        <orientation evidence="1">Cytoplasmic side</orientation>
    </subcellularLocation>
</comment>
<dbReference type="Proteomes" id="UP000239203">
    <property type="component" value="Unassembled WGS sequence"/>
</dbReference>
<dbReference type="InterPro" id="IPR008628">
    <property type="entry name" value="GPP34-like"/>
</dbReference>